<dbReference type="NCBIfam" id="TIGR00451">
    <property type="entry name" value="unchar_dom_2"/>
    <property type="match status" value="1"/>
</dbReference>
<dbReference type="InterPro" id="IPR015947">
    <property type="entry name" value="PUA-like_sf"/>
</dbReference>
<dbReference type="HOGENOM" id="CLU_116577_1_0_2"/>
<dbReference type="Gene3D" id="2.30.130.10">
    <property type="entry name" value="PUA domain"/>
    <property type="match status" value="1"/>
</dbReference>
<dbReference type="InterPro" id="IPR002478">
    <property type="entry name" value="PUA"/>
</dbReference>
<proteinExistence type="predicted"/>
<dbReference type="Pfam" id="PF01472">
    <property type="entry name" value="PUA"/>
    <property type="match status" value="1"/>
</dbReference>
<dbReference type="RefSeq" id="WP_009073570.1">
    <property type="nucleotide sequence ID" value="NZ_JH597768.1"/>
</dbReference>
<evidence type="ECO:0000313" key="2">
    <source>
        <dbReference type="EMBL" id="EHP69475.1"/>
    </source>
</evidence>
<evidence type="ECO:0000259" key="1">
    <source>
        <dbReference type="SMART" id="SM00359"/>
    </source>
</evidence>
<accession>H2C6P8</accession>
<dbReference type="InterPro" id="IPR004521">
    <property type="entry name" value="Uncharacterised_CHP00451"/>
</dbReference>
<dbReference type="InterPro" id="IPR038250">
    <property type="entry name" value="TGT_C2_sf"/>
</dbReference>
<dbReference type="Gene3D" id="3.10.450.90">
    <property type="entry name" value="ArcTGT, C2 domain"/>
    <property type="match status" value="1"/>
</dbReference>
<dbReference type="SUPFAM" id="SSF88697">
    <property type="entry name" value="PUA domain-like"/>
    <property type="match status" value="1"/>
</dbReference>
<dbReference type="InterPro" id="IPR029402">
    <property type="entry name" value="TGT_C2"/>
</dbReference>
<dbReference type="CDD" id="cd21149">
    <property type="entry name" value="PUA_archaeosine_TGT"/>
    <property type="match status" value="1"/>
</dbReference>
<dbReference type="EMBL" id="JH597768">
    <property type="protein sequence ID" value="EHP69475.1"/>
    <property type="molecule type" value="Genomic_DNA"/>
</dbReference>
<dbReference type="InterPro" id="IPR036974">
    <property type="entry name" value="PUA_sf"/>
</dbReference>
<gene>
    <name evidence="2" type="ORF">MetMK1DRAFT_00022380</name>
</gene>
<dbReference type="OrthoDB" id="7576at2157"/>
<organism evidence="2 3">
    <name type="scientific">Metallosphaera yellowstonensis MK1</name>
    <dbReference type="NCBI Taxonomy" id="671065"/>
    <lineage>
        <taxon>Archaea</taxon>
        <taxon>Thermoproteota</taxon>
        <taxon>Thermoprotei</taxon>
        <taxon>Sulfolobales</taxon>
        <taxon>Sulfolobaceae</taxon>
        <taxon>Metallosphaera</taxon>
    </lineage>
</organism>
<dbReference type="GO" id="GO:0003723">
    <property type="term" value="F:RNA binding"/>
    <property type="evidence" value="ECO:0007669"/>
    <property type="project" value="InterPro"/>
</dbReference>
<dbReference type="eggNOG" id="arCOG00991">
    <property type="taxonomic scope" value="Archaea"/>
</dbReference>
<name>H2C6P8_9CREN</name>
<dbReference type="Proteomes" id="UP000003980">
    <property type="component" value="Unassembled WGS sequence"/>
</dbReference>
<dbReference type="PROSITE" id="PS50890">
    <property type="entry name" value="PUA"/>
    <property type="match status" value="1"/>
</dbReference>
<dbReference type="AlphaFoldDB" id="H2C6P8"/>
<protein>
    <submittedName>
        <fullName evidence="2">Prefoldin alpha subunit</fullName>
    </submittedName>
</protein>
<keyword evidence="3" id="KW-1185">Reference proteome</keyword>
<dbReference type="SUPFAM" id="SSF88802">
    <property type="entry name" value="Pre-PUA domain"/>
    <property type="match status" value="1"/>
</dbReference>
<sequence length="170" mass="19295">MIRFKQHVTQPEDATPYIDYIHAIAEFQFGSEIASCLFKSGLTFKIQRSVNTWRIRNVLLSDNSLFLVLRAQDNLFSLTLKAGEKIRECVPVPRLRVIIKEEVKDILKKQGNVFAKHVMEADTSLRAGDEAIVVTTKDELIAVGKMRLSGEEVTEYKKGVALTVRERSKT</sequence>
<dbReference type="SMART" id="SM00359">
    <property type="entry name" value="PUA"/>
    <property type="match status" value="1"/>
</dbReference>
<feature type="domain" description="PUA" evidence="1">
    <location>
        <begin position="95"/>
        <end position="169"/>
    </location>
</feature>
<dbReference type="Pfam" id="PF14810">
    <property type="entry name" value="TGT_C2"/>
    <property type="match status" value="1"/>
</dbReference>
<evidence type="ECO:0000313" key="3">
    <source>
        <dbReference type="Proteomes" id="UP000003980"/>
    </source>
</evidence>
<reference evidence="2 3" key="1">
    <citation type="submission" date="2012-01" db="EMBL/GenBank/DDBJ databases">
        <title>Improved High-Quality Draft sequence of Metallosphaera yellowstonensis MK1.</title>
        <authorList>
            <consortium name="US DOE Joint Genome Institute"/>
            <person name="Lucas S."/>
            <person name="Han J."/>
            <person name="Cheng J.-F."/>
            <person name="Goodwin L."/>
            <person name="Pitluck S."/>
            <person name="Peters L."/>
            <person name="Teshima H."/>
            <person name="Detter J.C."/>
            <person name="Han C."/>
            <person name="Tapia R."/>
            <person name="Land M."/>
            <person name="Hauser L."/>
            <person name="Kyrpides N."/>
            <person name="Kozubal M."/>
            <person name="Macur R.E."/>
            <person name="Jay Z."/>
            <person name="Inskeep W."/>
            <person name="Woyke T."/>
        </authorList>
    </citation>
    <scope>NUCLEOTIDE SEQUENCE [LARGE SCALE GENOMIC DNA]</scope>
    <source>
        <strain evidence="2 3">MK1</strain>
    </source>
</reference>
<dbReference type="STRING" id="671065.MetMK1DRAFT_00022380"/>